<protein>
    <submittedName>
        <fullName evidence="1">Uncharacterized protein</fullName>
    </submittedName>
</protein>
<gene>
    <name evidence="1" type="ORF">HK099_002494</name>
</gene>
<dbReference type="AlphaFoldDB" id="A0AAD5TSZ8"/>
<comment type="caution">
    <text evidence="1">The sequence shown here is derived from an EMBL/GenBank/DDBJ whole genome shotgun (WGS) entry which is preliminary data.</text>
</comment>
<evidence type="ECO:0000313" key="2">
    <source>
        <dbReference type="Proteomes" id="UP001211065"/>
    </source>
</evidence>
<accession>A0AAD5TSZ8</accession>
<feature type="non-terminal residue" evidence="1">
    <location>
        <position position="1"/>
    </location>
</feature>
<keyword evidence="2" id="KW-1185">Reference proteome</keyword>
<dbReference type="Proteomes" id="UP001211065">
    <property type="component" value="Unassembled WGS sequence"/>
</dbReference>
<evidence type="ECO:0000313" key="1">
    <source>
        <dbReference type="EMBL" id="KAJ3200822.1"/>
    </source>
</evidence>
<proteinExistence type="predicted"/>
<dbReference type="EMBL" id="JADGJW010001829">
    <property type="protein sequence ID" value="KAJ3200822.1"/>
    <property type="molecule type" value="Genomic_DNA"/>
</dbReference>
<sequence>NNWPHFGKNYYQIFDFEREQIWDQEKYEQEKILIRERASVKVDLQRIEFMVRNALRDVKLLP</sequence>
<name>A0AAD5TSZ8_9FUNG</name>
<reference evidence="1" key="1">
    <citation type="submission" date="2020-05" db="EMBL/GenBank/DDBJ databases">
        <title>Phylogenomic resolution of chytrid fungi.</title>
        <authorList>
            <person name="Stajich J.E."/>
            <person name="Amses K."/>
            <person name="Simmons R."/>
            <person name="Seto K."/>
            <person name="Myers J."/>
            <person name="Bonds A."/>
            <person name="Quandt C.A."/>
            <person name="Barry K."/>
            <person name="Liu P."/>
            <person name="Grigoriev I."/>
            <person name="Longcore J.E."/>
            <person name="James T.Y."/>
        </authorList>
    </citation>
    <scope>NUCLEOTIDE SEQUENCE</scope>
    <source>
        <strain evidence="1">JEL0476</strain>
    </source>
</reference>
<organism evidence="1 2">
    <name type="scientific">Clydaea vesicula</name>
    <dbReference type="NCBI Taxonomy" id="447962"/>
    <lineage>
        <taxon>Eukaryota</taxon>
        <taxon>Fungi</taxon>
        <taxon>Fungi incertae sedis</taxon>
        <taxon>Chytridiomycota</taxon>
        <taxon>Chytridiomycota incertae sedis</taxon>
        <taxon>Chytridiomycetes</taxon>
        <taxon>Lobulomycetales</taxon>
        <taxon>Lobulomycetaceae</taxon>
        <taxon>Clydaea</taxon>
    </lineage>
</organism>